<dbReference type="RefSeq" id="XP_046053526.1">
    <property type="nucleotide sequence ID" value="XM_046186951.1"/>
</dbReference>
<keyword evidence="2" id="KW-1185">Reference proteome</keyword>
<protein>
    <recommendedName>
        <fullName evidence="3">F-box domain-containing protein</fullName>
    </recommendedName>
</protein>
<evidence type="ECO:0000313" key="1">
    <source>
        <dbReference type="EMBL" id="KAH7264791.1"/>
    </source>
</evidence>
<name>A0A9P9KND2_FUSRE</name>
<dbReference type="OrthoDB" id="2520703at2759"/>
<evidence type="ECO:0008006" key="3">
    <source>
        <dbReference type="Google" id="ProtNLM"/>
    </source>
</evidence>
<dbReference type="EMBL" id="JAGMUX010000003">
    <property type="protein sequence ID" value="KAH7264791.1"/>
    <property type="molecule type" value="Genomic_DNA"/>
</dbReference>
<dbReference type="Proteomes" id="UP000720189">
    <property type="component" value="Unassembled WGS sequence"/>
</dbReference>
<dbReference type="InterPro" id="IPR032675">
    <property type="entry name" value="LRR_dom_sf"/>
</dbReference>
<dbReference type="AlphaFoldDB" id="A0A9P9KND2"/>
<accession>A0A9P9KND2</accession>
<feature type="non-terminal residue" evidence="1">
    <location>
        <position position="1"/>
    </location>
</feature>
<organism evidence="1 2">
    <name type="scientific">Fusarium redolens</name>
    <dbReference type="NCBI Taxonomy" id="48865"/>
    <lineage>
        <taxon>Eukaryota</taxon>
        <taxon>Fungi</taxon>
        <taxon>Dikarya</taxon>
        <taxon>Ascomycota</taxon>
        <taxon>Pezizomycotina</taxon>
        <taxon>Sordariomycetes</taxon>
        <taxon>Hypocreomycetidae</taxon>
        <taxon>Hypocreales</taxon>
        <taxon>Nectriaceae</taxon>
        <taxon>Fusarium</taxon>
        <taxon>Fusarium redolens species complex</taxon>
    </lineage>
</organism>
<reference evidence="1" key="1">
    <citation type="journal article" date="2021" name="Nat. Commun.">
        <title>Genetic determinants of endophytism in the Arabidopsis root mycobiome.</title>
        <authorList>
            <person name="Mesny F."/>
            <person name="Miyauchi S."/>
            <person name="Thiergart T."/>
            <person name="Pickel B."/>
            <person name="Atanasova L."/>
            <person name="Karlsson M."/>
            <person name="Huettel B."/>
            <person name="Barry K.W."/>
            <person name="Haridas S."/>
            <person name="Chen C."/>
            <person name="Bauer D."/>
            <person name="Andreopoulos W."/>
            <person name="Pangilinan J."/>
            <person name="LaButti K."/>
            <person name="Riley R."/>
            <person name="Lipzen A."/>
            <person name="Clum A."/>
            <person name="Drula E."/>
            <person name="Henrissat B."/>
            <person name="Kohler A."/>
            <person name="Grigoriev I.V."/>
            <person name="Martin F.M."/>
            <person name="Hacquard S."/>
        </authorList>
    </citation>
    <scope>NUCLEOTIDE SEQUENCE</scope>
    <source>
        <strain evidence="1">MPI-CAGE-AT-0023</strain>
    </source>
</reference>
<proteinExistence type="predicted"/>
<dbReference type="GeneID" id="70216905"/>
<evidence type="ECO:0000313" key="2">
    <source>
        <dbReference type="Proteomes" id="UP000720189"/>
    </source>
</evidence>
<dbReference type="Gene3D" id="3.80.10.10">
    <property type="entry name" value="Ribonuclease Inhibitor"/>
    <property type="match status" value="1"/>
</dbReference>
<comment type="caution">
    <text evidence="1">The sequence shown here is derived from an EMBL/GenBank/DDBJ whole genome shotgun (WGS) entry which is preliminary data.</text>
</comment>
<sequence>LQVIAKSYEAHKSFFLGGYKKLLGAGLLVVVNSAPSIFDDSKPHFTKNTQHITKMLPYLCNEIWQLVFSNLEDTIDLDDGSDQGLYPFRKDTHIPTLTSLCLVSHRFYRLARRNLYRTISSVNVSRQQNKMKMGLLARTLLSNSELRSEIRAIDLSHSRDWQTSLVDSEFWPPCIERVEIPSRLRDLLKEDIDRHSTTEIETCLLLALMPNLRMVALTDHQTKSKALTWILGGELKNPQPGISDRPELVANYLGQLEEVHWSPIPFKLGDWSNFSMEPLLLLPNIKKLFLSPFEPSFIINKSMAQDFQSGLQSLRIDAGMIRPAFLQYNLSRCKALQNLDLDLTDCYDIEDTDLAVNLGEFGSVLRNFGQDLVSLKLRFYEDEEYAQREIGSLKGLERLRHLSVPKFVLLGAGEGTIPLTEALPGSLETFEMEFVDEYWPKHSDTKAQESAADDDEVIRLFNNNRFPNLKEVVYGCYMNDQDDRLTNFTKVKGWSVKNTAELRCLTTTEPRYRRLELIRGD</sequence>
<gene>
    <name evidence="1" type="ORF">BKA55DRAFT_502779</name>
</gene>